<dbReference type="AlphaFoldDB" id="A0A1M6Z9D0"/>
<reference evidence="4 5" key="1">
    <citation type="submission" date="2016-11" db="EMBL/GenBank/DDBJ databases">
        <authorList>
            <person name="Jaros S."/>
            <person name="Januszkiewicz K."/>
            <person name="Wedrychowicz H."/>
        </authorList>
    </citation>
    <scope>NUCLEOTIDE SEQUENCE [LARGE SCALE GENOMIC DNA]</scope>
    <source>
        <strain evidence="4 5">DSM 22153</strain>
    </source>
</reference>
<dbReference type="RefSeq" id="WP_208979933.1">
    <property type="nucleotide sequence ID" value="NZ_FRBW01000001.1"/>
</dbReference>
<dbReference type="PANTHER" id="PTHR43877:SF1">
    <property type="entry name" value="ACETYLTRANSFERASE"/>
    <property type="match status" value="1"/>
</dbReference>
<keyword evidence="1 4" id="KW-0808">Transferase</keyword>
<dbReference type="SUPFAM" id="SSF55729">
    <property type="entry name" value="Acyl-CoA N-acyltransferases (Nat)"/>
    <property type="match status" value="1"/>
</dbReference>
<dbReference type="PANTHER" id="PTHR43877">
    <property type="entry name" value="AMINOALKYLPHOSPHONATE N-ACETYLTRANSFERASE-RELATED-RELATED"/>
    <property type="match status" value="1"/>
</dbReference>
<evidence type="ECO:0000313" key="4">
    <source>
        <dbReference type="EMBL" id="SHL27078.1"/>
    </source>
</evidence>
<dbReference type="InterPro" id="IPR000182">
    <property type="entry name" value="GNAT_dom"/>
</dbReference>
<evidence type="ECO:0000256" key="2">
    <source>
        <dbReference type="ARBA" id="ARBA00023315"/>
    </source>
</evidence>
<dbReference type="PROSITE" id="PS51186">
    <property type="entry name" value="GNAT"/>
    <property type="match status" value="1"/>
</dbReference>
<proteinExistence type="predicted"/>
<protein>
    <submittedName>
        <fullName evidence="4">Acetyltransferase (GNAT) family protein</fullName>
    </submittedName>
</protein>
<evidence type="ECO:0000259" key="3">
    <source>
        <dbReference type="PROSITE" id="PS51186"/>
    </source>
</evidence>
<dbReference type="EMBL" id="FRBW01000001">
    <property type="protein sequence ID" value="SHL27078.1"/>
    <property type="molecule type" value="Genomic_DNA"/>
</dbReference>
<name>A0A1M6Z9D0_9HYPH</name>
<dbReference type="Proteomes" id="UP000186002">
    <property type="component" value="Unassembled WGS sequence"/>
</dbReference>
<evidence type="ECO:0000256" key="1">
    <source>
        <dbReference type="ARBA" id="ARBA00022679"/>
    </source>
</evidence>
<organism evidence="4 5">
    <name type="scientific">Roseibium suaedae</name>
    <dbReference type="NCBI Taxonomy" id="735517"/>
    <lineage>
        <taxon>Bacteria</taxon>
        <taxon>Pseudomonadati</taxon>
        <taxon>Pseudomonadota</taxon>
        <taxon>Alphaproteobacteria</taxon>
        <taxon>Hyphomicrobiales</taxon>
        <taxon>Stappiaceae</taxon>
        <taxon>Roseibium</taxon>
    </lineage>
</organism>
<dbReference type="GO" id="GO:0016747">
    <property type="term" value="F:acyltransferase activity, transferring groups other than amino-acyl groups"/>
    <property type="evidence" value="ECO:0007669"/>
    <property type="project" value="InterPro"/>
</dbReference>
<dbReference type="Pfam" id="PF00583">
    <property type="entry name" value="Acetyltransf_1"/>
    <property type="match status" value="1"/>
</dbReference>
<dbReference type="Gene3D" id="3.40.630.30">
    <property type="match status" value="1"/>
</dbReference>
<dbReference type="STRING" id="735517.SAMN05444272_0171"/>
<feature type="domain" description="N-acetyltransferase" evidence="3">
    <location>
        <begin position="57"/>
        <end position="217"/>
    </location>
</feature>
<dbReference type="InterPro" id="IPR050832">
    <property type="entry name" value="Bact_Acetyltransf"/>
</dbReference>
<evidence type="ECO:0000313" key="5">
    <source>
        <dbReference type="Proteomes" id="UP000186002"/>
    </source>
</evidence>
<dbReference type="CDD" id="cd04301">
    <property type="entry name" value="NAT_SF"/>
    <property type="match status" value="1"/>
</dbReference>
<dbReference type="InterPro" id="IPR016181">
    <property type="entry name" value="Acyl_CoA_acyltransferase"/>
</dbReference>
<accession>A0A1M6Z9D0</accession>
<keyword evidence="2" id="KW-0012">Acyltransferase</keyword>
<gene>
    <name evidence="4" type="ORF">SAMN05444272_0171</name>
</gene>
<sequence>MQNSKVSHQLQVYLTYARNAATPALQKLWVLVTRHASPRFQSKIQSAAFPVVPFGSGEIRVLTETGKAMFQDHLMRLDPETRRSRFAMHATDTFLQGYVETSFTLNTLIFAYFEDGLVRATAELRSLDDLELAEAAFCVEKDWRRSGLATALMTSVLKAARGRGVRHIYINCLATNRHMQALARKFSAEMTFEAGDVIGRLVPLHEERPSWLSQLTERLRPQGAATSS</sequence>
<keyword evidence="5" id="KW-1185">Reference proteome</keyword>